<feature type="transmembrane region" description="Helical" evidence="1">
    <location>
        <begin position="6"/>
        <end position="23"/>
    </location>
</feature>
<dbReference type="RefSeq" id="WP_177170797.1">
    <property type="nucleotide sequence ID" value="NZ_FOJA01000001.1"/>
</dbReference>
<dbReference type="EMBL" id="FOJA01000001">
    <property type="protein sequence ID" value="SEW10766.1"/>
    <property type="molecule type" value="Genomic_DNA"/>
</dbReference>
<organism evidence="2 3">
    <name type="scientific">Halobacterium jilantaiense</name>
    <dbReference type="NCBI Taxonomy" id="355548"/>
    <lineage>
        <taxon>Archaea</taxon>
        <taxon>Methanobacteriati</taxon>
        <taxon>Methanobacteriota</taxon>
        <taxon>Stenosarchaea group</taxon>
        <taxon>Halobacteria</taxon>
        <taxon>Halobacteriales</taxon>
        <taxon>Halobacteriaceae</taxon>
        <taxon>Halobacterium</taxon>
    </lineage>
</organism>
<dbReference type="AlphaFoldDB" id="A0A1I0P8N4"/>
<proteinExistence type="predicted"/>
<keyword evidence="1" id="KW-0472">Membrane</keyword>
<protein>
    <submittedName>
        <fullName evidence="2">Uncharacterized protein</fullName>
    </submittedName>
</protein>
<name>A0A1I0P8N4_9EURY</name>
<keyword evidence="1" id="KW-0812">Transmembrane</keyword>
<gene>
    <name evidence="2" type="ORF">SAMN04487945_1495</name>
</gene>
<keyword evidence="1" id="KW-1133">Transmembrane helix</keyword>
<dbReference type="OrthoDB" id="307345at2157"/>
<feature type="transmembrane region" description="Helical" evidence="1">
    <location>
        <begin position="35"/>
        <end position="52"/>
    </location>
</feature>
<reference evidence="2 3" key="1">
    <citation type="submission" date="2016-10" db="EMBL/GenBank/DDBJ databases">
        <authorList>
            <person name="de Groot N.N."/>
        </authorList>
    </citation>
    <scope>NUCLEOTIDE SEQUENCE [LARGE SCALE GENOMIC DNA]</scope>
    <source>
        <strain evidence="2 3">CGMCC 1.5337</strain>
    </source>
</reference>
<sequence length="124" mass="13608">MMWQDIVFLVGSMTSVIFLYPTLRDAAARVPRATSIPSMLIGGVYSMTFFTLGMEFSALGSFSACTMWSLIAVFRAPDDTSLFDNTPLPPAAEWRALLAERFRGDDANPAHVAEEDFDAVSNSD</sequence>
<evidence type="ECO:0000256" key="1">
    <source>
        <dbReference type="SAM" id="Phobius"/>
    </source>
</evidence>
<accession>A0A1I0P8N4</accession>
<evidence type="ECO:0000313" key="2">
    <source>
        <dbReference type="EMBL" id="SEW10766.1"/>
    </source>
</evidence>
<dbReference type="Proteomes" id="UP000198518">
    <property type="component" value="Unassembled WGS sequence"/>
</dbReference>
<keyword evidence="3" id="KW-1185">Reference proteome</keyword>
<evidence type="ECO:0000313" key="3">
    <source>
        <dbReference type="Proteomes" id="UP000198518"/>
    </source>
</evidence>